<gene>
    <name evidence="3" type="ORF">OEZ85_010089</name>
</gene>
<reference evidence="3 4" key="1">
    <citation type="submission" date="2023-05" db="EMBL/GenBank/DDBJ databases">
        <title>A 100% complete, gapless, phased diploid assembly of the Scenedesmus obliquus UTEX 3031 genome.</title>
        <authorList>
            <person name="Biondi T.C."/>
            <person name="Hanschen E.R."/>
            <person name="Kwon T."/>
            <person name="Eng W."/>
            <person name="Kruse C.P.S."/>
            <person name="Koehler S.I."/>
            <person name="Kunde Y."/>
            <person name="Gleasner C.D."/>
            <person name="You Mak K.T."/>
            <person name="Polle J."/>
            <person name="Hovde B.T."/>
            <person name="Starkenburg S.R."/>
        </authorList>
    </citation>
    <scope>NUCLEOTIDE SEQUENCE [LARGE SCALE GENOMIC DNA]</scope>
    <source>
        <strain evidence="3 4">DOE0152z</strain>
    </source>
</reference>
<keyword evidence="4" id="KW-1185">Reference proteome</keyword>
<feature type="compositionally biased region" description="Low complexity" evidence="1">
    <location>
        <begin position="258"/>
        <end position="286"/>
    </location>
</feature>
<keyword evidence="2" id="KW-0472">Membrane</keyword>
<proteinExistence type="predicted"/>
<feature type="region of interest" description="Disordered" evidence="1">
    <location>
        <begin position="255"/>
        <end position="286"/>
    </location>
</feature>
<feature type="transmembrane region" description="Helical" evidence="2">
    <location>
        <begin position="153"/>
        <end position="172"/>
    </location>
</feature>
<evidence type="ECO:0000313" key="4">
    <source>
        <dbReference type="Proteomes" id="UP001244341"/>
    </source>
</evidence>
<evidence type="ECO:0000256" key="1">
    <source>
        <dbReference type="SAM" id="MobiDB-lite"/>
    </source>
</evidence>
<dbReference type="EMBL" id="CP126209">
    <property type="protein sequence ID" value="WIA09875.1"/>
    <property type="molecule type" value="Genomic_DNA"/>
</dbReference>
<organism evidence="3 4">
    <name type="scientific">Tetradesmus obliquus</name>
    <name type="common">Green alga</name>
    <name type="synonym">Acutodesmus obliquus</name>
    <dbReference type="NCBI Taxonomy" id="3088"/>
    <lineage>
        <taxon>Eukaryota</taxon>
        <taxon>Viridiplantae</taxon>
        <taxon>Chlorophyta</taxon>
        <taxon>core chlorophytes</taxon>
        <taxon>Chlorophyceae</taxon>
        <taxon>CS clade</taxon>
        <taxon>Sphaeropleales</taxon>
        <taxon>Scenedesmaceae</taxon>
        <taxon>Tetradesmus</taxon>
    </lineage>
</organism>
<name>A0ABY8TLK8_TETOB</name>
<keyword evidence="2" id="KW-1133">Transmembrane helix</keyword>
<accession>A0ABY8TLK8</accession>
<evidence type="ECO:0000256" key="2">
    <source>
        <dbReference type="SAM" id="Phobius"/>
    </source>
</evidence>
<dbReference type="Proteomes" id="UP001244341">
    <property type="component" value="Chromosome 2b"/>
</dbReference>
<sequence>MSSQVRSVGVLAAWCESESHLIEPDKQVSQFLSEASRRHLCEYLAEAWDPAEPLPEDLRTQLEARALEAIQREPEPGSGQARLTPAEISQRSVDLLLREYYKMVQAQQHTAAKPADATSGLLQRLFLLLCPTGPACCDLQHLVSAAAYVVKTAAWLVVLLGCLIVPAWLALIRELLQQQQLGQAAALAMGGLAVLLACDAVHRQAAAARAAAAAATVTAATVRRCLPTGPASAELATLRQSSKTVTTSLNNSRHSLGQQQLHAMQQQQQQHHAASSSPVPPGSSSGQSYLSLLPALAALQSALGVSGEPPTSREQLSGELRRLCGVLGLEASPDMLASPAAMAATIGRLKTQIGI</sequence>
<keyword evidence="2" id="KW-0812">Transmembrane</keyword>
<evidence type="ECO:0000313" key="3">
    <source>
        <dbReference type="EMBL" id="WIA09875.1"/>
    </source>
</evidence>
<protein>
    <submittedName>
        <fullName evidence="3">Uncharacterized protein</fullName>
    </submittedName>
</protein>